<name>A0ABR1PGA3_DIAER</name>
<dbReference type="PROSITE" id="PS50297">
    <property type="entry name" value="ANK_REP_REGION"/>
    <property type="match status" value="7"/>
</dbReference>
<gene>
    <name evidence="4" type="ORF">SLS63_003546</name>
</gene>
<comment type="caution">
    <text evidence="4">The sequence shown here is derived from an EMBL/GenBank/DDBJ whole genome shotgun (WGS) entry which is preliminary data.</text>
</comment>
<dbReference type="Proteomes" id="UP001430848">
    <property type="component" value="Unassembled WGS sequence"/>
</dbReference>
<dbReference type="PROSITE" id="PS50088">
    <property type="entry name" value="ANK_REPEAT"/>
    <property type="match status" value="7"/>
</dbReference>
<dbReference type="PANTHER" id="PTHR24123">
    <property type="entry name" value="ANKYRIN REPEAT-CONTAINING"/>
    <property type="match status" value="1"/>
</dbReference>
<feature type="repeat" description="ANK" evidence="3">
    <location>
        <begin position="263"/>
        <end position="295"/>
    </location>
</feature>
<feature type="repeat" description="ANK" evidence="3">
    <location>
        <begin position="108"/>
        <end position="140"/>
    </location>
</feature>
<keyword evidence="2 3" id="KW-0040">ANK repeat</keyword>
<proteinExistence type="predicted"/>
<protein>
    <submittedName>
        <fullName evidence="4">Uncharacterized protein</fullName>
    </submittedName>
</protein>
<organism evidence="4 5">
    <name type="scientific">Diaporthe eres</name>
    <name type="common">Phomopsis oblonga</name>
    <dbReference type="NCBI Taxonomy" id="83184"/>
    <lineage>
        <taxon>Eukaryota</taxon>
        <taxon>Fungi</taxon>
        <taxon>Dikarya</taxon>
        <taxon>Ascomycota</taxon>
        <taxon>Pezizomycotina</taxon>
        <taxon>Sordariomycetes</taxon>
        <taxon>Sordariomycetidae</taxon>
        <taxon>Diaporthales</taxon>
        <taxon>Diaporthaceae</taxon>
        <taxon>Diaporthe</taxon>
        <taxon>Diaporthe eres species complex</taxon>
    </lineage>
</organism>
<dbReference type="PANTHER" id="PTHR24123:SF33">
    <property type="entry name" value="PROTEIN HOS4"/>
    <property type="match status" value="1"/>
</dbReference>
<dbReference type="PRINTS" id="PR01415">
    <property type="entry name" value="ANKYRIN"/>
</dbReference>
<dbReference type="Gene3D" id="1.25.40.20">
    <property type="entry name" value="Ankyrin repeat-containing domain"/>
    <property type="match status" value="3"/>
</dbReference>
<evidence type="ECO:0000256" key="2">
    <source>
        <dbReference type="ARBA" id="ARBA00023043"/>
    </source>
</evidence>
<dbReference type="Pfam" id="PF12796">
    <property type="entry name" value="Ank_2"/>
    <property type="match status" value="2"/>
</dbReference>
<dbReference type="InterPro" id="IPR051165">
    <property type="entry name" value="Multifunctional_ANK_Repeat"/>
</dbReference>
<dbReference type="Pfam" id="PF00023">
    <property type="entry name" value="Ank"/>
    <property type="match status" value="3"/>
</dbReference>
<evidence type="ECO:0000256" key="1">
    <source>
        <dbReference type="ARBA" id="ARBA00022737"/>
    </source>
</evidence>
<keyword evidence="5" id="KW-1185">Reference proteome</keyword>
<dbReference type="SUPFAM" id="SSF48403">
    <property type="entry name" value="Ankyrin repeat"/>
    <property type="match status" value="2"/>
</dbReference>
<evidence type="ECO:0000313" key="4">
    <source>
        <dbReference type="EMBL" id="KAK7736026.1"/>
    </source>
</evidence>
<reference evidence="4 5" key="1">
    <citation type="submission" date="2024-02" db="EMBL/GenBank/DDBJ databases">
        <title>De novo assembly and annotation of 12 fungi associated with fruit tree decline syndrome in Ontario, Canada.</title>
        <authorList>
            <person name="Sulman M."/>
            <person name="Ellouze W."/>
            <person name="Ilyukhin E."/>
        </authorList>
    </citation>
    <scope>NUCLEOTIDE SEQUENCE [LARGE SCALE GENOMIC DNA]</scope>
    <source>
        <strain evidence="4 5">M169</strain>
    </source>
</reference>
<sequence length="535" mass="57979">MQSELCPWEEPIILAAAAGKIEELQQELAKQKDTGTRDLEFQRMSLHWAALGGHDAVVRLLLAHGADLNAIEPNRGRTPLLEAVAGGHEPVVRQLTDTGARVDAADMLGDTPLILATRQNSVAMVRILLEAGADPNVCDWRRGQTPLSLASEKGRDDIVDLLLHHCAAVSLADDEGTVPLAHALKGGHDGIAQTLAVREAGQDPRKAEQILSTMMVQLEEHDPYQDLDQGAALLKASQEGRQDIVQDILAKNAHVDIDVRDKEGNTPLSHSAGEGDIGIATLLLDRGADVNAVDAMQWTPLMAAAERGLEEMGVLLLQRGAHPGHRDADGFTPLLLAASAGCVGLVSKLMGAGADPNAVDESEGLTAMSRAAEYDHVAVVELLLARGVSPNVDDRTLLCALRDRDRSEEPGSDGYRLLRTLVQHGADVFMDGWTDERPLVIAAERGLTDIVELFLRADFASTTIRQEHIRDAVCVAAEEGERGILKMLMEHYVRCDTKSELETPWEWAKNYGFGQSLEPLRPYFSPDTQSSDDSH</sequence>
<accession>A0ABR1PGA3</accession>
<dbReference type="InterPro" id="IPR036770">
    <property type="entry name" value="Ankyrin_rpt-contain_sf"/>
</dbReference>
<feature type="repeat" description="ANK" evidence="3">
    <location>
        <begin position="363"/>
        <end position="395"/>
    </location>
</feature>
<evidence type="ECO:0000256" key="3">
    <source>
        <dbReference type="PROSITE-ProRule" id="PRU00023"/>
    </source>
</evidence>
<feature type="repeat" description="ANK" evidence="3">
    <location>
        <begin position="142"/>
        <end position="174"/>
    </location>
</feature>
<feature type="repeat" description="ANK" evidence="3">
    <location>
        <begin position="329"/>
        <end position="361"/>
    </location>
</feature>
<keyword evidence="1" id="KW-0677">Repeat</keyword>
<evidence type="ECO:0000313" key="5">
    <source>
        <dbReference type="Proteomes" id="UP001430848"/>
    </source>
</evidence>
<feature type="repeat" description="ANK" evidence="3">
    <location>
        <begin position="41"/>
        <end position="73"/>
    </location>
</feature>
<dbReference type="SMART" id="SM00248">
    <property type="entry name" value="ANK"/>
    <property type="match status" value="13"/>
</dbReference>
<dbReference type="EMBL" id="JAKNSF020000011">
    <property type="protein sequence ID" value="KAK7736026.1"/>
    <property type="molecule type" value="Genomic_DNA"/>
</dbReference>
<feature type="repeat" description="ANK" evidence="3">
    <location>
        <begin position="75"/>
        <end position="107"/>
    </location>
</feature>
<dbReference type="InterPro" id="IPR002110">
    <property type="entry name" value="Ankyrin_rpt"/>
</dbReference>